<protein>
    <submittedName>
        <fullName evidence="1">AsmA family protein</fullName>
    </submittedName>
</protein>
<gene>
    <name evidence="1" type="ORF">GALL_283690</name>
</gene>
<dbReference type="PANTHER" id="PTHR30441:SF8">
    <property type="entry name" value="DUF748 DOMAIN-CONTAINING PROTEIN"/>
    <property type="match status" value="1"/>
</dbReference>
<name>A0A1J5R1F2_9ZZZZ</name>
<organism evidence="1">
    <name type="scientific">mine drainage metagenome</name>
    <dbReference type="NCBI Taxonomy" id="410659"/>
    <lineage>
        <taxon>unclassified sequences</taxon>
        <taxon>metagenomes</taxon>
        <taxon>ecological metagenomes</taxon>
    </lineage>
</organism>
<sequence length="440" mass="46150">MKRIAGVVVVLAALILIVPFLIPTGTYLKQIEQIASEKLGQPVSIGSLHFAVLPTPRANIDLLRIGQHDEVRVERVAIIPEISSLFSEVKVMSAIVVTNPVMKMGAFDFIAAMPEKVKGSPALVVRRLEVINARLEWPQLNVPAVNVKATMAEGNQLQSAKLTSVDGKLNADITPQGAGYGIKLVAQQWTLPAGPKVLFNSLHSEMTLQGSRLDIGSLDARLYQGTLTATAVLEWGKELHASGKFRTEGIAIAEAAHLISKKKLLSGKLGGTGTFSVNAKEAARAADNLVLDYKFNVANGVLHGVDLVKAATLLLRKGGKGGETQFDELSGMLHVAGKQIELKELDIVSGLLAASGGVKISPAGRLDGVVEVKLKKGVVLVGVPLQVSGTLDDPAVFPTKTAMAGAAIGTGMLGPGVGTSLGLKAASGVEKIKGLFDNKK</sequence>
<dbReference type="InterPro" id="IPR052894">
    <property type="entry name" value="AsmA-related"/>
</dbReference>
<proteinExistence type="predicted"/>
<dbReference type="GO" id="GO:0005886">
    <property type="term" value="C:plasma membrane"/>
    <property type="evidence" value="ECO:0007669"/>
    <property type="project" value="TreeGrafter"/>
</dbReference>
<dbReference type="EMBL" id="MLJW01000317">
    <property type="protein sequence ID" value="OIQ89752.1"/>
    <property type="molecule type" value="Genomic_DNA"/>
</dbReference>
<dbReference type="PANTHER" id="PTHR30441">
    <property type="entry name" value="DUF748 DOMAIN-CONTAINING PROTEIN"/>
    <property type="match status" value="1"/>
</dbReference>
<evidence type="ECO:0000313" key="1">
    <source>
        <dbReference type="EMBL" id="OIQ89752.1"/>
    </source>
</evidence>
<accession>A0A1J5R1F2</accession>
<dbReference type="AlphaFoldDB" id="A0A1J5R1F2"/>
<dbReference type="GO" id="GO:0090313">
    <property type="term" value="P:regulation of protein targeting to membrane"/>
    <property type="evidence" value="ECO:0007669"/>
    <property type="project" value="TreeGrafter"/>
</dbReference>
<comment type="caution">
    <text evidence="1">The sequence shown here is derived from an EMBL/GenBank/DDBJ whole genome shotgun (WGS) entry which is preliminary data.</text>
</comment>
<reference evidence="1" key="1">
    <citation type="submission" date="2016-10" db="EMBL/GenBank/DDBJ databases">
        <title>Sequence of Gallionella enrichment culture.</title>
        <authorList>
            <person name="Poehlein A."/>
            <person name="Muehling M."/>
            <person name="Daniel R."/>
        </authorList>
    </citation>
    <scope>NUCLEOTIDE SEQUENCE</scope>
</reference>